<evidence type="ECO:0000256" key="3">
    <source>
        <dbReference type="ARBA" id="ARBA00022989"/>
    </source>
</evidence>
<dbReference type="EMBL" id="SNRY01000652">
    <property type="protein sequence ID" value="KAA6337993.1"/>
    <property type="molecule type" value="Genomic_DNA"/>
</dbReference>
<evidence type="ECO:0000259" key="5">
    <source>
        <dbReference type="Pfam" id="PF06803"/>
    </source>
</evidence>
<evidence type="ECO:0000256" key="4">
    <source>
        <dbReference type="ARBA" id="ARBA00023136"/>
    </source>
</evidence>
<keyword evidence="4" id="KW-0472">Membrane</keyword>
<accession>A0A5J4RY99</accession>
<keyword evidence="2" id="KW-0812">Transmembrane</keyword>
<comment type="subcellular location">
    <subcellularLocation>
        <location evidence="1">Endomembrane system</location>
        <topology evidence="1">Multi-pass membrane protein</topology>
    </subcellularLocation>
</comment>
<dbReference type="AlphaFoldDB" id="A0A5J4RY99"/>
<comment type="caution">
    <text evidence="6">The sequence shown here is derived from an EMBL/GenBank/DDBJ whole genome shotgun (WGS) entry which is preliminary data.</text>
</comment>
<evidence type="ECO:0000256" key="1">
    <source>
        <dbReference type="ARBA" id="ARBA00004127"/>
    </source>
</evidence>
<proteinExistence type="predicted"/>
<reference evidence="6" key="1">
    <citation type="submission" date="2019-03" db="EMBL/GenBank/DDBJ databases">
        <title>Single cell metagenomics reveals metabolic interactions within the superorganism composed of flagellate Streblomastix strix and complex community of Bacteroidetes bacteria on its surface.</title>
        <authorList>
            <person name="Treitli S.C."/>
            <person name="Kolisko M."/>
            <person name="Husnik F."/>
            <person name="Keeling P."/>
            <person name="Hampl V."/>
        </authorList>
    </citation>
    <scope>NUCLEOTIDE SEQUENCE</scope>
    <source>
        <strain evidence="6">STM</strain>
    </source>
</reference>
<evidence type="ECO:0000256" key="2">
    <source>
        <dbReference type="ARBA" id="ARBA00022692"/>
    </source>
</evidence>
<organism evidence="6">
    <name type="scientific">termite gut metagenome</name>
    <dbReference type="NCBI Taxonomy" id="433724"/>
    <lineage>
        <taxon>unclassified sequences</taxon>
        <taxon>metagenomes</taxon>
        <taxon>organismal metagenomes</taxon>
    </lineage>
</organism>
<feature type="domain" description="DUF1232" evidence="5">
    <location>
        <begin position="63"/>
        <end position="99"/>
    </location>
</feature>
<sequence>MSSKKNKKAIVLFNKMKNKASEKDVNKINDNIGKKKKGKLKSVWDSIIAMKELILDPKAAQWAKAIAIGALLYVISPLDAIPDIIPVLGLTDDAAIVTLAVANLGSVLAKYRKSNK</sequence>
<gene>
    <name evidence="6" type="ORF">EZS27_013967</name>
</gene>
<dbReference type="Pfam" id="PF06803">
    <property type="entry name" value="DUF1232"/>
    <property type="match status" value="1"/>
</dbReference>
<keyword evidence="3" id="KW-1133">Transmembrane helix</keyword>
<evidence type="ECO:0000313" key="6">
    <source>
        <dbReference type="EMBL" id="KAA6337993.1"/>
    </source>
</evidence>
<name>A0A5J4RY99_9ZZZZ</name>
<dbReference type="GO" id="GO:0012505">
    <property type="term" value="C:endomembrane system"/>
    <property type="evidence" value="ECO:0007669"/>
    <property type="project" value="UniProtKB-SubCell"/>
</dbReference>
<dbReference type="InterPro" id="IPR010652">
    <property type="entry name" value="DUF1232"/>
</dbReference>
<protein>
    <recommendedName>
        <fullName evidence="5">DUF1232 domain-containing protein</fullName>
    </recommendedName>
</protein>